<dbReference type="RefSeq" id="WP_309863318.1">
    <property type="nucleotide sequence ID" value="NZ_JAVDQG010000002.1"/>
</dbReference>
<proteinExistence type="predicted"/>
<dbReference type="EMBL" id="JAVDQG010000002">
    <property type="protein sequence ID" value="MDR6225103.1"/>
    <property type="molecule type" value="Genomic_DNA"/>
</dbReference>
<dbReference type="Proteomes" id="UP001185012">
    <property type="component" value="Unassembled WGS sequence"/>
</dbReference>
<dbReference type="InterPro" id="IPR000182">
    <property type="entry name" value="GNAT_dom"/>
</dbReference>
<dbReference type="InterPro" id="IPR016181">
    <property type="entry name" value="Acyl_CoA_acyltransferase"/>
</dbReference>
<protein>
    <submittedName>
        <fullName evidence="2">Beta-lysine N-acetyltransferase</fullName>
    </submittedName>
</protein>
<dbReference type="SUPFAM" id="SSF55729">
    <property type="entry name" value="Acyl-CoA N-acyltransferases (Nat)"/>
    <property type="match status" value="1"/>
</dbReference>
<evidence type="ECO:0000313" key="2">
    <source>
        <dbReference type="EMBL" id="MDR6225103.1"/>
    </source>
</evidence>
<accession>A0ABU1IK15</accession>
<dbReference type="PROSITE" id="PS51186">
    <property type="entry name" value="GNAT"/>
    <property type="match status" value="1"/>
</dbReference>
<evidence type="ECO:0000259" key="1">
    <source>
        <dbReference type="PROSITE" id="PS51186"/>
    </source>
</evidence>
<dbReference type="InterPro" id="IPR022525">
    <property type="entry name" value="GNAT_AblB"/>
</dbReference>
<reference evidence="2 3" key="1">
    <citation type="submission" date="2023-07" db="EMBL/GenBank/DDBJ databases">
        <title>Genomic Encyclopedia of Type Strains, Phase IV (KMG-IV): sequencing the most valuable type-strain genomes for metagenomic binning, comparative biology and taxonomic classification.</title>
        <authorList>
            <person name="Goeker M."/>
        </authorList>
    </citation>
    <scope>NUCLEOTIDE SEQUENCE [LARGE SCALE GENOMIC DNA]</scope>
    <source>
        <strain evidence="2 3">DSM 45903</strain>
    </source>
</reference>
<feature type="domain" description="N-acetyltransferase" evidence="1">
    <location>
        <begin position="131"/>
        <end position="282"/>
    </location>
</feature>
<gene>
    <name evidence="2" type="ORF">JOE21_001094</name>
</gene>
<comment type="caution">
    <text evidence="2">The sequence shown here is derived from an EMBL/GenBank/DDBJ whole genome shotgun (WGS) entry which is preliminary data.</text>
</comment>
<organism evidence="2 3">
    <name type="scientific">Desmospora profundinema</name>
    <dbReference type="NCBI Taxonomy" id="1571184"/>
    <lineage>
        <taxon>Bacteria</taxon>
        <taxon>Bacillati</taxon>
        <taxon>Bacillota</taxon>
        <taxon>Bacilli</taxon>
        <taxon>Bacillales</taxon>
        <taxon>Thermoactinomycetaceae</taxon>
        <taxon>Desmospora</taxon>
    </lineage>
</organism>
<name>A0ABU1IK15_9BACL</name>
<dbReference type="NCBIfam" id="TIGR03827">
    <property type="entry name" value="GNAT_ablB"/>
    <property type="match status" value="1"/>
</dbReference>
<evidence type="ECO:0000313" key="3">
    <source>
        <dbReference type="Proteomes" id="UP001185012"/>
    </source>
</evidence>
<keyword evidence="3" id="KW-1185">Reference proteome</keyword>
<dbReference type="Gene3D" id="3.40.630.30">
    <property type="match status" value="1"/>
</dbReference>
<sequence length="282" mass="32753">MSVPRDLVSRPTPVNTTVNVEPISRRIKVYGLPDGYDVETMRYLTALGEKEKCDKLIFYVKRHDRKTMKERNFVYEGYIGGFFRGETAYIYATFLNPERNRPVTKAEAEQVMERVRRDNKESVNPPLPKGYIMTYATKEDAKEMSRLYDRVFETYPTPMNDPSYIEEMMDQQVYFTLVKYRGRIVSASSADLLPTFNSAELTDCATLPAHRNHRLLSHQFSCQIQRMKRKGVQTLFCYARAVSTGMNLISVRNGFTCGGRMVQNSNIDGRLECMNIWFKKLF</sequence>